<dbReference type="GO" id="GO:0005524">
    <property type="term" value="F:ATP binding"/>
    <property type="evidence" value="ECO:0007669"/>
    <property type="project" value="UniProtKB-KW"/>
</dbReference>
<keyword evidence="1" id="KW-0547">Nucleotide-binding</keyword>
<dbReference type="InterPro" id="IPR027417">
    <property type="entry name" value="P-loop_NTPase"/>
</dbReference>
<keyword evidence="1" id="KW-0067">ATP-binding</keyword>
<dbReference type="GO" id="GO:0016887">
    <property type="term" value="F:ATP hydrolysis activity"/>
    <property type="evidence" value="ECO:0007669"/>
    <property type="project" value="InterPro"/>
</dbReference>
<name>A0A502G1R7_9PROT</name>
<dbReference type="GO" id="GO:0005886">
    <property type="term" value="C:plasma membrane"/>
    <property type="evidence" value="ECO:0007669"/>
    <property type="project" value="TreeGrafter"/>
</dbReference>
<feature type="region of interest" description="Disordered" evidence="2">
    <location>
        <begin position="749"/>
        <end position="783"/>
    </location>
</feature>
<evidence type="ECO:0000313" key="4">
    <source>
        <dbReference type="EMBL" id="TPG55480.1"/>
    </source>
</evidence>
<accession>A0A502G1R7</accession>
<dbReference type="PROSITE" id="PS00674">
    <property type="entry name" value="AAA"/>
    <property type="match status" value="1"/>
</dbReference>
<dbReference type="PANTHER" id="PTHR23076">
    <property type="entry name" value="METALLOPROTEASE M41 FTSH"/>
    <property type="match status" value="1"/>
</dbReference>
<dbReference type="GO" id="GO:0030163">
    <property type="term" value="P:protein catabolic process"/>
    <property type="evidence" value="ECO:0007669"/>
    <property type="project" value="TreeGrafter"/>
</dbReference>
<dbReference type="InterPro" id="IPR003960">
    <property type="entry name" value="ATPase_AAA_CS"/>
</dbReference>
<dbReference type="OrthoDB" id="9809379at2"/>
<dbReference type="Pfam" id="PF00004">
    <property type="entry name" value="AAA"/>
    <property type="match status" value="1"/>
</dbReference>
<organism evidence="4 5">
    <name type="scientific">Muricoccus nepalensis</name>
    <dbReference type="NCBI Taxonomy" id="1854500"/>
    <lineage>
        <taxon>Bacteria</taxon>
        <taxon>Pseudomonadati</taxon>
        <taxon>Pseudomonadota</taxon>
        <taxon>Alphaproteobacteria</taxon>
        <taxon>Acetobacterales</taxon>
        <taxon>Roseomonadaceae</taxon>
        <taxon>Muricoccus</taxon>
    </lineage>
</organism>
<dbReference type="InterPro" id="IPR003593">
    <property type="entry name" value="AAA+_ATPase"/>
</dbReference>
<protein>
    <submittedName>
        <fullName evidence="4">AAA family ATPase</fullName>
    </submittedName>
</protein>
<reference evidence="4 5" key="1">
    <citation type="journal article" date="2019" name="Environ. Microbiol.">
        <title>Species interactions and distinct microbial communities in high Arctic permafrost affected cryosols are associated with the CH4 and CO2 gas fluxes.</title>
        <authorList>
            <person name="Altshuler I."/>
            <person name="Hamel J."/>
            <person name="Turney S."/>
            <person name="Magnuson E."/>
            <person name="Levesque R."/>
            <person name="Greer C."/>
            <person name="Whyte L.G."/>
        </authorList>
    </citation>
    <scope>NUCLEOTIDE SEQUENCE [LARGE SCALE GENOMIC DNA]</scope>
    <source>
        <strain evidence="4 5">S9.3B</strain>
    </source>
</reference>
<dbReference type="InterPro" id="IPR003959">
    <property type="entry name" value="ATPase_AAA_core"/>
</dbReference>
<dbReference type="Gene3D" id="1.20.58.760">
    <property type="entry name" value="Peptidase M41"/>
    <property type="match status" value="1"/>
</dbReference>
<dbReference type="EMBL" id="RCZP01000013">
    <property type="protein sequence ID" value="TPG55480.1"/>
    <property type="molecule type" value="Genomic_DNA"/>
</dbReference>
<dbReference type="PANTHER" id="PTHR23076:SF97">
    <property type="entry name" value="ATP-DEPENDENT ZINC METALLOPROTEASE YME1L1"/>
    <property type="match status" value="1"/>
</dbReference>
<feature type="compositionally biased region" description="Basic and acidic residues" evidence="2">
    <location>
        <begin position="761"/>
        <end position="770"/>
    </location>
</feature>
<evidence type="ECO:0000256" key="2">
    <source>
        <dbReference type="SAM" id="MobiDB-lite"/>
    </source>
</evidence>
<dbReference type="GO" id="GO:0006508">
    <property type="term" value="P:proteolysis"/>
    <property type="evidence" value="ECO:0007669"/>
    <property type="project" value="InterPro"/>
</dbReference>
<dbReference type="Proteomes" id="UP000317078">
    <property type="component" value="Unassembled WGS sequence"/>
</dbReference>
<keyword evidence="5" id="KW-1185">Reference proteome</keyword>
<dbReference type="SUPFAM" id="SSF140990">
    <property type="entry name" value="FtsH protease domain-like"/>
    <property type="match status" value="1"/>
</dbReference>
<gene>
    <name evidence="4" type="ORF">EAH89_14610</name>
</gene>
<comment type="caution">
    <text evidence="4">The sequence shown here is derived from an EMBL/GenBank/DDBJ whole genome shotgun (WGS) entry which is preliminary data.</text>
</comment>
<evidence type="ECO:0000259" key="3">
    <source>
        <dbReference type="SMART" id="SM00382"/>
    </source>
</evidence>
<dbReference type="SUPFAM" id="SSF52540">
    <property type="entry name" value="P-loop containing nucleoside triphosphate hydrolases"/>
    <property type="match status" value="1"/>
</dbReference>
<evidence type="ECO:0000313" key="5">
    <source>
        <dbReference type="Proteomes" id="UP000317078"/>
    </source>
</evidence>
<dbReference type="SMART" id="SM00382">
    <property type="entry name" value="AAA"/>
    <property type="match status" value="1"/>
</dbReference>
<dbReference type="AlphaFoldDB" id="A0A502G1R7"/>
<comment type="similarity">
    <text evidence="1">Belongs to the AAA ATPase family.</text>
</comment>
<dbReference type="GO" id="GO:0004222">
    <property type="term" value="F:metalloendopeptidase activity"/>
    <property type="evidence" value="ECO:0007669"/>
    <property type="project" value="InterPro"/>
</dbReference>
<dbReference type="CDD" id="cd19481">
    <property type="entry name" value="RecA-like_protease"/>
    <property type="match status" value="1"/>
</dbReference>
<proteinExistence type="inferred from homology"/>
<dbReference type="InterPro" id="IPR037219">
    <property type="entry name" value="Peptidase_M41-like"/>
</dbReference>
<dbReference type="Gene3D" id="3.40.50.300">
    <property type="entry name" value="P-loop containing nucleotide triphosphate hydrolases"/>
    <property type="match status" value="1"/>
</dbReference>
<sequence length="783" mass="83173">MVARISLASAVVIHVFDCRSSRHQRFGQWTRARAGLAPLAACTPWANLQDTLAGGRPSTVAEPHDFYGDDFTLEQDFTDKNDQTLGGMQLTRDLGISVLASRLMIDAALSDQSGFLETSRRPGMVSIIEVPDQAWGADIAIAWRMIAGSVTMAPRARPQSSDDILEAATGPVSVWQKKELGRPAELLAIDPGKGSTKRDLLKEFRVALIEGRAVHAISHAPEALLPLEVVHAADQRLVIPPVDAGLLIRLAVDVCSSATDPIEAIPDDLIRFLQPSDLLFSRRPGQSAADFFRRVAATIKGKQTPSGPGLETLPGMGEASHWAHRLVQDLKGCVAGDLPASELDRGCVLEGPPGCGKTSLARAIAMSAGVPFLAASLQDWQGSKEGHLGSLLGAMAATFAEARRLAPCVLLIDEIDGIGDRSRFDARHRDYSRQVVNALLEQLDGSHTRKGIVVIGATNDATVLDPAILRPGRLERVIRVLLPDADGLAQILRHHLRGELRDEDLLPLAAVAYGRGASGADVERWCRVARATARRSGRPMVLDDLVAEIGEPPPPLSPGDLRRAAVHEAGHAVAYLGCGDGVLIDVQVQGDLGSPCRTMTRKDALGEGTVFLTGGAIQNRLRALLAGRAAELEVLGDISGGSGGSPTSDIAAATRLAVVAVAALGLDGHAHAVLWHRVERDGDADRLLRDHPDIRERVAALLSRSMAAACCLIAENRAAVLTVADALASRGRLTGEEVACLVGQTATQGAVVNQESPDQPSVDHHHEGGHPRGRRRSRADGEP</sequence>
<feature type="compositionally biased region" description="Polar residues" evidence="2">
    <location>
        <begin position="749"/>
        <end position="759"/>
    </location>
</feature>
<feature type="domain" description="AAA+ ATPase" evidence="3">
    <location>
        <begin position="343"/>
        <end position="484"/>
    </location>
</feature>
<evidence type="ECO:0000256" key="1">
    <source>
        <dbReference type="RuleBase" id="RU003651"/>
    </source>
</evidence>
<dbReference type="GO" id="GO:0004176">
    <property type="term" value="F:ATP-dependent peptidase activity"/>
    <property type="evidence" value="ECO:0007669"/>
    <property type="project" value="InterPro"/>
</dbReference>